<keyword evidence="3" id="KW-1185">Reference proteome</keyword>
<protein>
    <submittedName>
        <fullName evidence="2">ABC-type uncharacterized transport system substrate-binding protein</fullName>
    </submittedName>
</protein>
<sequence length="210" mass="23980">MINRLCFLVLLSLAAPLAVAHPHAWMDLQTRFLINEQQQLTGLDLIWHFDDFYSANIIEDMKLKEEPLEKQFQDFARQSIEFMAVDNWLTHLELNGKKLTFSNPTVYRTEKQDYHLVLHFVLPLKEPVSLKGNSLNLSIYDSTYYVEMLHHKASAVTLSDQAANLCAIRLEKPNPPEDISAYAASLDITQQSEKGLGTLFAEKVLLTCQA</sequence>
<evidence type="ECO:0000313" key="2">
    <source>
        <dbReference type="EMBL" id="MBB6056737.1"/>
    </source>
</evidence>
<feature type="signal peptide" evidence="1">
    <location>
        <begin position="1"/>
        <end position="20"/>
    </location>
</feature>
<name>A0A841GGN3_9GAMM</name>
<dbReference type="EMBL" id="JACHGR010000009">
    <property type="protein sequence ID" value="MBB6056737.1"/>
    <property type="molecule type" value="Genomic_DNA"/>
</dbReference>
<comment type="caution">
    <text evidence="2">The sequence shown here is derived from an EMBL/GenBank/DDBJ whole genome shotgun (WGS) entry which is preliminary data.</text>
</comment>
<dbReference type="RefSeq" id="WP_188027451.1">
    <property type="nucleotide sequence ID" value="NZ_JACHGR010000009.1"/>
</dbReference>
<evidence type="ECO:0000256" key="1">
    <source>
        <dbReference type="SAM" id="SignalP"/>
    </source>
</evidence>
<dbReference type="InterPro" id="IPR010412">
    <property type="entry name" value="DUF1007"/>
</dbReference>
<evidence type="ECO:0000313" key="3">
    <source>
        <dbReference type="Proteomes" id="UP000585721"/>
    </source>
</evidence>
<dbReference type="AlphaFoldDB" id="A0A841GGN3"/>
<organism evidence="2 3">
    <name type="scientific">Tolumonas osonensis</name>
    <dbReference type="NCBI Taxonomy" id="675874"/>
    <lineage>
        <taxon>Bacteria</taxon>
        <taxon>Pseudomonadati</taxon>
        <taxon>Pseudomonadota</taxon>
        <taxon>Gammaproteobacteria</taxon>
        <taxon>Aeromonadales</taxon>
        <taxon>Aeromonadaceae</taxon>
        <taxon>Tolumonas</taxon>
    </lineage>
</organism>
<dbReference type="Pfam" id="PF06226">
    <property type="entry name" value="DUF1007"/>
    <property type="match status" value="1"/>
</dbReference>
<reference evidence="2 3" key="1">
    <citation type="submission" date="2020-08" db="EMBL/GenBank/DDBJ databases">
        <title>Genomic Encyclopedia of Type Strains, Phase IV (KMG-IV): sequencing the most valuable type-strain genomes for metagenomic binning, comparative biology and taxonomic classification.</title>
        <authorList>
            <person name="Goeker M."/>
        </authorList>
    </citation>
    <scope>NUCLEOTIDE SEQUENCE [LARGE SCALE GENOMIC DNA]</scope>
    <source>
        <strain evidence="2 3">DSM 22975</strain>
    </source>
</reference>
<feature type="chain" id="PRO_5032452842" evidence="1">
    <location>
        <begin position="21"/>
        <end position="210"/>
    </location>
</feature>
<accession>A0A841GGN3</accession>
<keyword evidence="1" id="KW-0732">Signal</keyword>
<gene>
    <name evidence="2" type="ORF">HNR75_002676</name>
</gene>
<proteinExistence type="predicted"/>
<dbReference type="Proteomes" id="UP000585721">
    <property type="component" value="Unassembled WGS sequence"/>
</dbReference>